<protein>
    <submittedName>
        <fullName evidence="2">Uncharacterized protein</fullName>
    </submittedName>
</protein>
<organism evidence="2 3">
    <name type="scientific">Mucilaginibacter gracilis</name>
    <dbReference type="NCBI Taxonomy" id="423350"/>
    <lineage>
        <taxon>Bacteria</taxon>
        <taxon>Pseudomonadati</taxon>
        <taxon>Bacteroidota</taxon>
        <taxon>Sphingobacteriia</taxon>
        <taxon>Sphingobacteriales</taxon>
        <taxon>Sphingobacteriaceae</taxon>
        <taxon>Mucilaginibacter</taxon>
    </lineage>
</organism>
<feature type="transmembrane region" description="Helical" evidence="1">
    <location>
        <begin position="45"/>
        <end position="65"/>
    </location>
</feature>
<dbReference type="OrthoDB" id="790344at2"/>
<dbReference type="Proteomes" id="UP000268007">
    <property type="component" value="Unassembled WGS sequence"/>
</dbReference>
<keyword evidence="1" id="KW-0812">Transmembrane</keyword>
<reference evidence="2 3" key="1">
    <citation type="submission" date="2018-10" db="EMBL/GenBank/DDBJ databases">
        <title>Genomic Encyclopedia of Archaeal and Bacterial Type Strains, Phase II (KMG-II): from individual species to whole genera.</title>
        <authorList>
            <person name="Goeker M."/>
        </authorList>
    </citation>
    <scope>NUCLEOTIDE SEQUENCE [LARGE SCALE GENOMIC DNA]</scope>
    <source>
        <strain evidence="2 3">DSM 18602</strain>
    </source>
</reference>
<evidence type="ECO:0000313" key="3">
    <source>
        <dbReference type="Proteomes" id="UP000268007"/>
    </source>
</evidence>
<evidence type="ECO:0000256" key="1">
    <source>
        <dbReference type="SAM" id="Phobius"/>
    </source>
</evidence>
<keyword evidence="3" id="KW-1185">Reference proteome</keyword>
<dbReference type="AlphaFoldDB" id="A0A495J7R1"/>
<proteinExistence type="predicted"/>
<comment type="caution">
    <text evidence="2">The sequence shown here is derived from an EMBL/GenBank/DDBJ whole genome shotgun (WGS) entry which is preliminary data.</text>
</comment>
<dbReference type="EMBL" id="RBKU01000001">
    <property type="protein sequence ID" value="RKR85026.1"/>
    <property type="molecule type" value="Genomic_DNA"/>
</dbReference>
<evidence type="ECO:0000313" key="2">
    <source>
        <dbReference type="EMBL" id="RKR85026.1"/>
    </source>
</evidence>
<accession>A0A495J7R1</accession>
<gene>
    <name evidence="2" type="ORF">BDD43_5282</name>
</gene>
<dbReference type="RefSeq" id="WP_121201072.1">
    <property type="nucleotide sequence ID" value="NZ_RBKU01000001.1"/>
</dbReference>
<keyword evidence="1" id="KW-1133">Transmembrane helix</keyword>
<name>A0A495J7R1_9SPHI</name>
<sequence length="266" mass="28606">MKVSDKDFDQLFSSKLANMEMEPSAHVWNNIADELDGKKKDKGGIGFMQIAAAVVIIMGISLFFIRPKNDKIQLGASVESVKPKENQSSPAIEAVQPQITGTQTYDVAEVVKPKIKQQVARASVGQTEEQPVYNAGDTAKSATTAYIAAVNEKPPVSNSGQNIQTPNVVKGNFTPASSVEPVKTNTPATTTPVLAALNNPVNNTAPKADGTIKKHRIHSLGDLLNVVIAKVDKRQDKLVEFTNNSDDDSFNVTGVNIGVIRAKREN</sequence>
<keyword evidence="1" id="KW-0472">Membrane</keyword>